<dbReference type="RefSeq" id="WP_126726945.1">
    <property type="nucleotide sequence ID" value="NZ_RYZH01000040.1"/>
</dbReference>
<keyword evidence="5" id="KW-0862">Zinc</keyword>
<evidence type="ECO:0000313" key="12">
    <source>
        <dbReference type="EMBL" id="RUL85366.1"/>
    </source>
</evidence>
<keyword evidence="13" id="KW-1185">Reference proteome</keyword>
<dbReference type="GO" id="GO:0005886">
    <property type="term" value="C:plasma membrane"/>
    <property type="evidence" value="ECO:0007669"/>
    <property type="project" value="TreeGrafter"/>
</dbReference>
<evidence type="ECO:0000259" key="11">
    <source>
        <dbReference type="Pfam" id="PF16916"/>
    </source>
</evidence>
<protein>
    <submittedName>
        <fullName evidence="12">Cation transporter</fullName>
    </submittedName>
</protein>
<evidence type="ECO:0000256" key="9">
    <source>
        <dbReference type="SAM" id="Phobius"/>
    </source>
</evidence>
<evidence type="ECO:0000256" key="4">
    <source>
        <dbReference type="ARBA" id="ARBA00022692"/>
    </source>
</evidence>
<comment type="caution">
    <text evidence="12">The sequence shown here is derived from an EMBL/GenBank/DDBJ whole genome shotgun (WGS) entry which is preliminary data.</text>
</comment>
<evidence type="ECO:0000256" key="1">
    <source>
        <dbReference type="ARBA" id="ARBA00004141"/>
    </source>
</evidence>
<dbReference type="InterPro" id="IPR027470">
    <property type="entry name" value="Cation_efflux_CTD"/>
</dbReference>
<dbReference type="Pfam" id="PF16916">
    <property type="entry name" value="ZT_dimer"/>
    <property type="match status" value="1"/>
</dbReference>
<evidence type="ECO:0000256" key="2">
    <source>
        <dbReference type="ARBA" id="ARBA00008873"/>
    </source>
</evidence>
<dbReference type="PANTHER" id="PTHR11562:SF17">
    <property type="entry name" value="RE54080P-RELATED"/>
    <property type="match status" value="1"/>
</dbReference>
<keyword evidence="4 9" id="KW-0812">Transmembrane</keyword>
<dbReference type="Proteomes" id="UP000280296">
    <property type="component" value="Unassembled WGS sequence"/>
</dbReference>
<organism evidence="12 13">
    <name type="scientific">Tautonia sociabilis</name>
    <dbReference type="NCBI Taxonomy" id="2080755"/>
    <lineage>
        <taxon>Bacteria</taxon>
        <taxon>Pseudomonadati</taxon>
        <taxon>Planctomycetota</taxon>
        <taxon>Planctomycetia</taxon>
        <taxon>Isosphaerales</taxon>
        <taxon>Isosphaeraceae</taxon>
        <taxon>Tautonia</taxon>
    </lineage>
</organism>
<feature type="transmembrane region" description="Helical" evidence="9">
    <location>
        <begin position="177"/>
        <end position="199"/>
    </location>
</feature>
<comment type="subcellular location">
    <subcellularLocation>
        <location evidence="1">Membrane</location>
        <topology evidence="1">Multi-pass membrane protein</topology>
    </subcellularLocation>
</comment>
<dbReference type="OrthoDB" id="9809646at2"/>
<dbReference type="NCBIfam" id="TIGR01297">
    <property type="entry name" value="CDF"/>
    <property type="match status" value="1"/>
</dbReference>
<dbReference type="GO" id="GO:0005385">
    <property type="term" value="F:zinc ion transmembrane transporter activity"/>
    <property type="evidence" value="ECO:0007669"/>
    <property type="project" value="TreeGrafter"/>
</dbReference>
<evidence type="ECO:0000256" key="7">
    <source>
        <dbReference type="ARBA" id="ARBA00023065"/>
    </source>
</evidence>
<dbReference type="SUPFAM" id="SSF161111">
    <property type="entry name" value="Cation efflux protein transmembrane domain-like"/>
    <property type="match status" value="1"/>
</dbReference>
<evidence type="ECO:0000256" key="3">
    <source>
        <dbReference type="ARBA" id="ARBA00022448"/>
    </source>
</evidence>
<dbReference type="Gene3D" id="1.20.1510.10">
    <property type="entry name" value="Cation efflux protein transmembrane domain"/>
    <property type="match status" value="1"/>
</dbReference>
<dbReference type="Pfam" id="PF01545">
    <property type="entry name" value="Cation_efflux"/>
    <property type="match status" value="1"/>
</dbReference>
<dbReference type="InterPro" id="IPR002524">
    <property type="entry name" value="Cation_efflux"/>
</dbReference>
<dbReference type="InterPro" id="IPR058533">
    <property type="entry name" value="Cation_efflux_TM"/>
</dbReference>
<evidence type="ECO:0000256" key="8">
    <source>
        <dbReference type="ARBA" id="ARBA00023136"/>
    </source>
</evidence>
<proteinExistence type="inferred from homology"/>
<feature type="transmembrane region" description="Helical" evidence="9">
    <location>
        <begin position="150"/>
        <end position="171"/>
    </location>
</feature>
<sequence>MPHSHDLGTGQHGRAFAVGVALNVAFVLVEAGFGLWANSLALLADAGHNLSDVIGLLLAWGGAALARIRPTERHTYGWRGSSILAALFNGLILLVAVGGIAWEAMRRLFEPVEPAGLTIVVVAAVGVVINTATALLFLKGRERDLNIRGAFLHMAADAGVSVGVVVAGLGIRWTGWAWIDPATSLVIAVVIFSGTWGLLRESFNLAMQAVPEGIDPKAVRSYLEGIEGVEDVHDLHIWAMSTTEVALTAHLLKPGSGSDDDDELLSRIGAGLHDRFGIEHATIQVERRPPGVCGQAGQGAV</sequence>
<evidence type="ECO:0000256" key="5">
    <source>
        <dbReference type="ARBA" id="ARBA00022906"/>
    </source>
</evidence>
<feature type="transmembrane region" description="Helical" evidence="9">
    <location>
        <begin position="114"/>
        <end position="138"/>
    </location>
</feature>
<reference evidence="12 13" key="1">
    <citation type="submission" date="2018-12" db="EMBL/GenBank/DDBJ databases">
        <authorList>
            <person name="Toschakov S.V."/>
        </authorList>
    </citation>
    <scope>NUCLEOTIDE SEQUENCE [LARGE SCALE GENOMIC DNA]</scope>
    <source>
        <strain evidence="12 13">GM2012</strain>
    </source>
</reference>
<dbReference type="InterPro" id="IPR036837">
    <property type="entry name" value="Cation_efflux_CTD_sf"/>
</dbReference>
<feature type="transmembrane region" description="Helical" evidence="9">
    <location>
        <begin position="80"/>
        <end position="102"/>
    </location>
</feature>
<dbReference type="EMBL" id="RYZH01000040">
    <property type="protein sequence ID" value="RUL85366.1"/>
    <property type="molecule type" value="Genomic_DNA"/>
</dbReference>
<keyword evidence="6 9" id="KW-1133">Transmembrane helix</keyword>
<dbReference type="AlphaFoldDB" id="A0A432MFW3"/>
<dbReference type="PANTHER" id="PTHR11562">
    <property type="entry name" value="CATION EFFLUX PROTEIN/ ZINC TRANSPORTER"/>
    <property type="match status" value="1"/>
</dbReference>
<dbReference type="SUPFAM" id="SSF160240">
    <property type="entry name" value="Cation efflux protein cytoplasmic domain-like"/>
    <property type="match status" value="1"/>
</dbReference>
<keyword evidence="8 9" id="KW-0472">Membrane</keyword>
<reference evidence="12 13" key="2">
    <citation type="submission" date="2019-01" db="EMBL/GenBank/DDBJ databases">
        <title>Tautonia sociabilis, a novel thermotolerant planctomycete of Isosphaeraceae family, isolated from a 4000 m deep subterranean habitat.</title>
        <authorList>
            <person name="Kovaleva O.L."/>
            <person name="Elcheninov A.G."/>
            <person name="Van Heerden E."/>
            <person name="Toshchakov S.V."/>
            <person name="Novikov A."/>
            <person name="Bonch-Osmolovskaya E.A."/>
            <person name="Kublanov I.V."/>
        </authorList>
    </citation>
    <scope>NUCLEOTIDE SEQUENCE [LARGE SCALE GENOMIC DNA]</scope>
    <source>
        <strain evidence="12 13">GM2012</strain>
    </source>
</reference>
<keyword evidence="7" id="KW-0406">Ion transport</keyword>
<evidence type="ECO:0000313" key="13">
    <source>
        <dbReference type="Proteomes" id="UP000280296"/>
    </source>
</evidence>
<feature type="domain" description="Cation efflux protein cytoplasmic" evidence="11">
    <location>
        <begin position="212"/>
        <end position="287"/>
    </location>
</feature>
<dbReference type="InterPro" id="IPR050681">
    <property type="entry name" value="CDF/SLC30A"/>
</dbReference>
<accession>A0A432MFW3</accession>
<gene>
    <name evidence="12" type="ORF">TsocGM_18490</name>
</gene>
<keyword evidence="3" id="KW-0813">Transport</keyword>
<evidence type="ECO:0000259" key="10">
    <source>
        <dbReference type="Pfam" id="PF01545"/>
    </source>
</evidence>
<name>A0A432MFW3_9BACT</name>
<evidence type="ECO:0000256" key="6">
    <source>
        <dbReference type="ARBA" id="ARBA00022989"/>
    </source>
</evidence>
<feature type="transmembrane region" description="Helical" evidence="9">
    <location>
        <begin position="15"/>
        <end position="37"/>
    </location>
</feature>
<keyword evidence="5" id="KW-0864">Zinc transport</keyword>
<dbReference type="InterPro" id="IPR027469">
    <property type="entry name" value="Cation_efflux_TMD_sf"/>
</dbReference>
<feature type="domain" description="Cation efflux protein transmembrane" evidence="10">
    <location>
        <begin position="18"/>
        <end position="203"/>
    </location>
</feature>
<comment type="similarity">
    <text evidence="2">Belongs to the cation diffusion facilitator (CDF) transporter (TC 2.A.4) family. SLC30A subfamily.</text>
</comment>